<dbReference type="GeneID" id="66796772"/>
<dbReference type="PRINTS" id="PR00338">
    <property type="entry name" value="NUSGTNSCPFCT"/>
</dbReference>
<dbReference type="EMBL" id="SPNC01000033">
    <property type="protein sequence ID" value="TFH95946.1"/>
    <property type="molecule type" value="Genomic_DNA"/>
</dbReference>
<comment type="function">
    <text evidence="1">Participates in transcription elongation, termination and antitermination.</text>
</comment>
<keyword evidence="5" id="KW-1185">Reference proteome</keyword>
<dbReference type="PANTHER" id="PTHR30265">
    <property type="entry name" value="RHO-INTERACTING TRANSCRIPTION TERMINATION FACTOR NUSG"/>
    <property type="match status" value="1"/>
</dbReference>
<keyword evidence="1" id="KW-0806">Transcription termination</keyword>
<proteinExistence type="inferred from homology"/>
<dbReference type="GO" id="GO:0006354">
    <property type="term" value="P:DNA-templated transcription elongation"/>
    <property type="evidence" value="ECO:0007669"/>
    <property type="project" value="InterPro"/>
</dbReference>
<dbReference type="SUPFAM" id="SSF50104">
    <property type="entry name" value="Translation proteins SH3-like domain"/>
    <property type="match status" value="1"/>
</dbReference>
<keyword evidence="1" id="KW-0805">Transcription regulation</keyword>
<dbReference type="CDD" id="cd09891">
    <property type="entry name" value="NGN_Bact_1"/>
    <property type="match status" value="1"/>
</dbReference>
<evidence type="ECO:0000313" key="5">
    <source>
        <dbReference type="Proteomes" id="UP000297225"/>
    </source>
</evidence>
<dbReference type="Gene3D" id="2.30.30.30">
    <property type="match status" value="1"/>
</dbReference>
<dbReference type="RefSeq" id="WP_018357747.1">
    <property type="nucleotide sequence ID" value="NZ_CP197400.1"/>
</dbReference>
<dbReference type="GO" id="GO:0031564">
    <property type="term" value="P:transcription antitermination"/>
    <property type="evidence" value="ECO:0007669"/>
    <property type="project" value="UniProtKB-KW"/>
</dbReference>
<keyword evidence="1" id="KW-0889">Transcription antitermination</keyword>
<dbReference type="InterPro" id="IPR008991">
    <property type="entry name" value="Translation_prot_SH3-like_sf"/>
</dbReference>
<dbReference type="InterPro" id="IPR014722">
    <property type="entry name" value="Rib_uL2_dom2"/>
</dbReference>
<evidence type="ECO:0000313" key="4">
    <source>
        <dbReference type="EMBL" id="TFH95946.1"/>
    </source>
</evidence>
<dbReference type="Gene3D" id="3.30.70.940">
    <property type="entry name" value="NusG, N-terminal domain"/>
    <property type="match status" value="1"/>
</dbReference>
<organism evidence="4 5">
    <name type="scientific">Porphyromonas levii</name>
    <dbReference type="NCBI Taxonomy" id="28114"/>
    <lineage>
        <taxon>Bacteria</taxon>
        <taxon>Pseudomonadati</taxon>
        <taxon>Bacteroidota</taxon>
        <taxon>Bacteroidia</taxon>
        <taxon>Bacteroidales</taxon>
        <taxon>Porphyromonadaceae</taxon>
        <taxon>Porphyromonas</taxon>
    </lineage>
</organism>
<dbReference type="GO" id="GO:0006353">
    <property type="term" value="P:DNA-templated transcription termination"/>
    <property type="evidence" value="ECO:0007669"/>
    <property type="project" value="UniProtKB-KW"/>
</dbReference>
<name>A0A4Y8WQ37_9PORP</name>
<protein>
    <recommendedName>
        <fullName evidence="1">Transcription termination/antitermination protein NusG</fullName>
    </recommendedName>
</protein>
<dbReference type="SMART" id="SM00739">
    <property type="entry name" value="KOW"/>
    <property type="match status" value="1"/>
</dbReference>
<keyword evidence="1" id="KW-0804">Transcription</keyword>
<dbReference type="InterPro" id="IPR036735">
    <property type="entry name" value="NGN_dom_sf"/>
</dbReference>
<dbReference type="InterPro" id="IPR043425">
    <property type="entry name" value="NusG-like"/>
</dbReference>
<dbReference type="InterPro" id="IPR001062">
    <property type="entry name" value="Transcrpt_antiterm_NusG"/>
</dbReference>
<evidence type="ECO:0000259" key="2">
    <source>
        <dbReference type="SMART" id="SM00738"/>
    </source>
</evidence>
<evidence type="ECO:0000259" key="3">
    <source>
        <dbReference type="SMART" id="SM00739"/>
    </source>
</evidence>
<dbReference type="InterPro" id="IPR005824">
    <property type="entry name" value="KOW"/>
</dbReference>
<dbReference type="PANTHER" id="PTHR30265:SF2">
    <property type="entry name" value="TRANSCRIPTION TERMINATION_ANTITERMINATION PROTEIN NUSG"/>
    <property type="match status" value="1"/>
</dbReference>
<dbReference type="AlphaFoldDB" id="A0A4Y8WQ37"/>
<gene>
    <name evidence="4" type="ORF">E4P47_03400</name>
</gene>
<feature type="domain" description="NusG-like N-terminal" evidence="2">
    <location>
        <begin position="5"/>
        <end position="118"/>
    </location>
</feature>
<dbReference type="GO" id="GO:0032784">
    <property type="term" value="P:regulation of DNA-templated transcription elongation"/>
    <property type="evidence" value="ECO:0007669"/>
    <property type="project" value="InterPro"/>
</dbReference>
<reference evidence="4 5" key="1">
    <citation type="submission" date="2019-03" db="EMBL/GenBank/DDBJ databases">
        <title>Porphyromonas levii Isolated from the Uterus of Dairy Cows.</title>
        <authorList>
            <person name="Francis A.M."/>
        </authorList>
    </citation>
    <scope>NUCLEOTIDE SEQUENCE [LARGE SCALE GENOMIC DNA]</scope>
    <source>
        <strain evidence="4 5">AF5678</strain>
    </source>
</reference>
<comment type="similarity">
    <text evidence="1">Belongs to the NusG family.</text>
</comment>
<dbReference type="SMART" id="SM00738">
    <property type="entry name" value="NGN"/>
    <property type="match status" value="1"/>
</dbReference>
<dbReference type="STRING" id="1122973.GCA_000379925_00481"/>
<dbReference type="InterPro" id="IPR006645">
    <property type="entry name" value="NGN-like_dom"/>
</dbReference>
<dbReference type="OrthoDB" id="9809075at2"/>
<evidence type="ECO:0000256" key="1">
    <source>
        <dbReference type="RuleBase" id="RU000538"/>
    </source>
</evidence>
<dbReference type="InterPro" id="IPR047050">
    <property type="entry name" value="NGN"/>
</dbReference>
<sequence>MEDQQMHYYVLRTITGKEKDVADYIESMRDAVPVLREHVGEVLVPMETYYQLNKTAKGGRVERTRPYYSGYVFVQARLVGETKFTLRRIPNVLGFLGLDDDNPEVLSQRDVDEIKKLIDTLPESLDSSELNFIEGERVKVVFGPFSGFFGEVTEVLSDRKRLKILVKVFGRETSMEVDFVQVEKESMP</sequence>
<comment type="caution">
    <text evidence="4">The sequence shown here is derived from an EMBL/GenBank/DDBJ whole genome shotgun (WGS) entry which is preliminary data.</text>
</comment>
<accession>A0A4Y8WQ37</accession>
<dbReference type="SUPFAM" id="SSF82679">
    <property type="entry name" value="N-utilization substance G protein NusG, N-terminal domain"/>
    <property type="match status" value="1"/>
</dbReference>
<dbReference type="Pfam" id="PF02357">
    <property type="entry name" value="NusG"/>
    <property type="match status" value="1"/>
</dbReference>
<feature type="domain" description="KOW" evidence="3">
    <location>
        <begin position="131"/>
        <end position="158"/>
    </location>
</feature>
<dbReference type="CDD" id="cd06091">
    <property type="entry name" value="KOW_NusG"/>
    <property type="match status" value="1"/>
</dbReference>
<dbReference type="Proteomes" id="UP000297225">
    <property type="component" value="Unassembled WGS sequence"/>
</dbReference>
<dbReference type="GO" id="GO:0005829">
    <property type="term" value="C:cytosol"/>
    <property type="evidence" value="ECO:0007669"/>
    <property type="project" value="TreeGrafter"/>
</dbReference>